<keyword evidence="2" id="KW-1185">Reference proteome</keyword>
<evidence type="ECO:0000313" key="1">
    <source>
        <dbReference type="EMBL" id="TNN85166.1"/>
    </source>
</evidence>
<dbReference type="EMBL" id="SRLO01000022">
    <property type="protein sequence ID" value="TNN85166.1"/>
    <property type="molecule type" value="Genomic_DNA"/>
</dbReference>
<name>A0A4Z2J4Q9_9TELE</name>
<protein>
    <submittedName>
        <fullName evidence="1">Uncharacterized protein</fullName>
    </submittedName>
</protein>
<proteinExistence type="predicted"/>
<gene>
    <name evidence="1" type="ORF">EYF80_004516</name>
</gene>
<evidence type="ECO:0000313" key="2">
    <source>
        <dbReference type="Proteomes" id="UP000314294"/>
    </source>
</evidence>
<sequence>MLGGEEEGPLISQFKCPKLLDRLQLLGTCAACLKRKGPPAMAPLGIDELTYSEDCRYSDSGKADIVYAPL</sequence>
<accession>A0A4Z2J4Q9</accession>
<organism evidence="1 2">
    <name type="scientific">Liparis tanakae</name>
    <name type="common">Tanaka's snailfish</name>
    <dbReference type="NCBI Taxonomy" id="230148"/>
    <lineage>
        <taxon>Eukaryota</taxon>
        <taxon>Metazoa</taxon>
        <taxon>Chordata</taxon>
        <taxon>Craniata</taxon>
        <taxon>Vertebrata</taxon>
        <taxon>Euteleostomi</taxon>
        <taxon>Actinopterygii</taxon>
        <taxon>Neopterygii</taxon>
        <taxon>Teleostei</taxon>
        <taxon>Neoteleostei</taxon>
        <taxon>Acanthomorphata</taxon>
        <taxon>Eupercaria</taxon>
        <taxon>Perciformes</taxon>
        <taxon>Cottioidei</taxon>
        <taxon>Cottales</taxon>
        <taxon>Liparidae</taxon>
        <taxon>Liparis</taxon>
    </lineage>
</organism>
<dbReference type="AlphaFoldDB" id="A0A4Z2J4Q9"/>
<dbReference type="Proteomes" id="UP000314294">
    <property type="component" value="Unassembled WGS sequence"/>
</dbReference>
<reference evidence="1 2" key="1">
    <citation type="submission" date="2019-03" db="EMBL/GenBank/DDBJ databases">
        <title>First draft genome of Liparis tanakae, snailfish: a comprehensive survey of snailfish specific genes.</title>
        <authorList>
            <person name="Kim W."/>
            <person name="Song I."/>
            <person name="Jeong J.-H."/>
            <person name="Kim D."/>
            <person name="Kim S."/>
            <person name="Ryu S."/>
            <person name="Song J.Y."/>
            <person name="Lee S.K."/>
        </authorList>
    </citation>
    <scope>NUCLEOTIDE SEQUENCE [LARGE SCALE GENOMIC DNA]</scope>
    <source>
        <tissue evidence="1">Muscle</tissue>
    </source>
</reference>
<comment type="caution">
    <text evidence="1">The sequence shown here is derived from an EMBL/GenBank/DDBJ whole genome shotgun (WGS) entry which is preliminary data.</text>
</comment>